<dbReference type="InterPro" id="IPR013763">
    <property type="entry name" value="Cyclin-like_dom"/>
</dbReference>
<evidence type="ECO:0000259" key="3">
    <source>
        <dbReference type="SMART" id="SM00385"/>
    </source>
</evidence>
<organism evidence="4 5">
    <name type="scientific">Mucor saturninus</name>
    <dbReference type="NCBI Taxonomy" id="64648"/>
    <lineage>
        <taxon>Eukaryota</taxon>
        <taxon>Fungi</taxon>
        <taxon>Fungi incertae sedis</taxon>
        <taxon>Mucoromycota</taxon>
        <taxon>Mucoromycotina</taxon>
        <taxon>Mucoromycetes</taxon>
        <taxon>Mucorales</taxon>
        <taxon>Mucorineae</taxon>
        <taxon>Mucoraceae</taxon>
        <taxon>Mucor</taxon>
    </lineage>
</organism>
<dbReference type="Pfam" id="PF00134">
    <property type="entry name" value="Cyclin_N"/>
    <property type="match status" value="1"/>
</dbReference>
<dbReference type="InterPro" id="IPR006671">
    <property type="entry name" value="Cyclin_N"/>
</dbReference>
<keyword evidence="1 2" id="KW-0195">Cyclin</keyword>
<comment type="similarity">
    <text evidence="2">Belongs to the cyclin family.</text>
</comment>
<dbReference type="InterPro" id="IPR043198">
    <property type="entry name" value="Cyclin/Ssn8"/>
</dbReference>
<dbReference type="SMART" id="SM00385">
    <property type="entry name" value="CYCLIN"/>
    <property type="match status" value="1"/>
</dbReference>
<sequence length="297" mass="34462">MTDQEKKPHIYEESSQYQHWRFSPKQLWDIRHASTAEAVHRVQRNVQEELAEDSSKQKGDRVYLTAQEELSLCRFFEMQLQVMSRHCKFTDMVMATAVIYMKRFFLHNTVMDYHPKDIFLTCLFLATKSESERISIDDFGKNLRLPSTKGVLDLEFTVSQGLKFQYYIHHPYRPAYGFFLDMQTGPTDIKLLKETYKKVNTTIAEILLTDLPLIYQPTQLALAAYMIAGEVNGFDAQVKRYIQDRFGEADASHLLNIIQSIIGAFKIVNKVTQLEAKEIDLKLKHCMNPAMDPNSAM</sequence>
<dbReference type="Gene3D" id="1.10.472.10">
    <property type="entry name" value="Cyclin-like"/>
    <property type="match status" value="2"/>
</dbReference>
<dbReference type="InterPro" id="IPR036915">
    <property type="entry name" value="Cyclin-like_sf"/>
</dbReference>
<dbReference type="Pfam" id="PF16899">
    <property type="entry name" value="Cyclin_C_2"/>
    <property type="match status" value="1"/>
</dbReference>
<dbReference type="InterPro" id="IPR031658">
    <property type="entry name" value="Cyclin_C_2"/>
</dbReference>
<reference evidence="4" key="1">
    <citation type="submission" date="2020-12" db="EMBL/GenBank/DDBJ databases">
        <title>Metabolic potential, ecology and presence of endohyphal bacteria is reflected in genomic diversity of Mucoromycotina.</title>
        <authorList>
            <person name="Muszewska A."/>
            <person name="Okrasinska A."/>
            <person name="Steczkiewicz K."/>
            <person name="Drgas O."/>
            <person name="Orlowska M."/>
            <person name="Perlinska-Lenart U."/>
            <person name="Aleksandrzak-Piekarczyk T."/>
            <person name="Szatraj K."/>
            <person name="Zielenkiewicz U."/>
            <person name="Pilsyk S."/>
            <person name="Malc E."/>
            <person name="Mieczkowski P."/>
            <person name="Kruszewska J.S."/>
            <person name="Biernat P."/>
            <person name="Pawlowska J."/>
        </authorList>
    </citation>
    <scope>NUCLEOTIDE SEQUENCE</scope>
    <source>
        <strain evidence="4">WA0000017839</strain>
    </source>
</reference>
<feature type="domain" description="Cyclin-like" evidence="3">
    <location>
        <begin position="78"/>
        <end position="160"/>
    </location>
</feature>
<evidence type="ECO:0000256" key="2">
    <source>
        <dbReference type="RuleBase" id="RU000383"/>
    </source>
</evidence>
<dbReference type="CDD" id="cd20525">
    <property type="entry name" value="CYCLIN_CCNH_rpt2"/>
    <property type="match status" value="1"/>
</dbReference>
<dbReference type="OrthoDB" id="340962at2759"/>
<comment type="caution">
    <text evidence="4">The sequence shown here is derived from an EMBL/GenBank/DDBJ whole genome shotgun (WGS) entry which is preliminary data.</text>
</comment>
<evidence type="ECO:0000313" key="5">
    <source>
        <dbReference type="Proteomes" id="UP000603453"/>
    </source>
</evidence>
<dbReference type="GO" id="GO:0016538">
    <property type="term" value="F:cyclin-dependent protein serine/threonine kinase regulator activity"/>
    <property type="evidence" value="ECO:0007669"/>
    <property type="project" value="InterPro"/>
</dbReference>
<evidence type="ECO:0000256" key="1">
    <source>
        <dbReference type="ARBA" id="ARBA00023127"/>
    </source>
</evidence>
<dbReference type="GO" id="GO:0006357">
    <property type="term" value="P:regulation of transcription by RNA polymerase II"/>
    <property type="evidence" value="ECO:0007669"/>
    <property type="project" value="InterPro"/>
</dbReference>
<accession>A0A8H7V7E0</accession>
<proteinExistence type="inferred from homology"/>
<protein>
    <recommendedName>
        <fullName evidence="3">Cyclin-like domain-containing protein</fullName>
    </recommendedName>
</protein>
<name>A0A8H7V7E0_9FUNG</name>
<dbReference type="AlphaFoldDB" id="A0A8H7V7E0"/>
<dbReference type="SUPFAM" id="SSF47954">
    <property type="entry name" value="Cyclin-like"/>
    <property type="match status" value="2"/>
</dbReference>
<keyword evidence="5" id="KW-1185">Reference proteome</keyword>
<dbReference type="EMBL" id="JAEPRD010000013">
    <property type="protein sequence ID" value="KAG2209975.1"/>
    <property type="molecule type" value="Genomic_DNA"/>
</dbReference>
<dbReference type="Proteomes" id="UP000603453">
    <property type="component" value="Unassembled WGS sequence"/>
</dbReference>
<dbReference type="CDD" id="cd20524">
    <property type="entry name" value="CYCLIN_CCNH_rpt1"/>
    <property type="match status" value="1"/>
</dbReference>
<dbReference type="PANTHER" id="PTHR10026">
    <property type="entry name" value="CYCLIN"/>
    <property type="match status" value="1"/>
</dbReference>
<evidence type="ECO:0000313" key="4">
    <source>
        <dbReference type="EMBL" id="KAG2209975.1"/>
    </source>
</evidence>
<gene>
    <name evidence="4" type="ORF">INT47_003411</name>
</gene>